<dbReference type="VEuPathDB" id="FungiDB:SOCG_02856"/>
<dbReference type="eggNOG" id="KOG0305">
    <property type="taxonomic scope" value="Eukaryota"/>
</dbReference>
<dbReference type="Proteomes" id="UP000016088">
    <property type="component" value="Unassembled WGS sequence"/>
</dbReference>
<dbReference type="InterPro" id="IPR036322">
    <property type="entry name" value="WD40_repeat_dom_sf"/>
</dbReference>
<feature type="repeat" description="WD" evidence="4">
    <location>
        <begin position="291"/>
        <end position="326"/>
    </location>
</feature>
<protein>
    <submittedName>
        <fullName evidence="6">Cdc20/Fizzy family WD repeat protein</fullName>
    </submittedName>
</protein>
<dbReference type="Pfam" id="PF24807">
    <property type="entry name" value="WD40_CDC20-Fz"/>
    <property type="match status" value="1"/>
</dbReference>
<feature type="domain" description="CDC20/Fizzy WD40" evidence="5">
    <location>
        <begin position="159"/>
        <end position="472"/>
    </location>
</feature>
<evidence type="ECO:0000256" key="2">
    <source>
        <dbReference type="ARBA" id="ARBA00022574"/>
    </source>
</evidence>
<keyword evidence="3" id="KW-0677">Repeat</keyword>
<comment type="similarity">
    <text evidence="1">Belongs to the WD repeat CDC20/Fizzy family.</text>
</comment>
<dbReference type="RefSeq" id="XP_013016800.1">
    <property type="nucleotide sequence ID" value="XM_013161346.1"/>
</dbReference>
<dbReference type="GO" id="GO:1905786">
    <property type="term" value="P:positive regulation of anaphase-promoting complex-dependent catabolic process"/>
    <property type="evidence" value="ECO:0007669"/>
    <property type="project" value="TreeGrafter"/>
</dbReference>
<dbReference type="Gene3D" id="2.130.10.10">
    <property type="entry name" value="YVTN repeat-like/Quinoprotein amine dehydrogenase"/>
    <property type="match status" value="1"/>
</dbReference>
<dbReference type="OMA" id="YFYDTFR"/>
<name>S9Q1R6_SCHOY</name>
<gene>
    <name evidence="6" type="ORF">SOCG_02856</name>
</gene>
<dbReference type="GO" id="GO:0010997">
    <property type="term" value="F:anaphase-promoting complex binding"/>
    <property type="evidence" value="ECO:0007669"/>
    <property type="project" value="InterPro"/>
</dbReference>
<evidence type="ECO:0000256" key="3">
    <source>
        <dbReference type="ARBA" id="ARBA00022737"/>
    </source>
</evidence>
<evidence type="ECO:0000256" key="1">
    <source>
        <dbReference type="ARBA" id="ARBA00006445"/>
    </source>
</evidence>
<dbReference type="AlphaFoldDB" id="S9Q1R6"/>
<feature type="repeat" description="WD" evidence="4">
    <location>
        <begin position="210"/>
        <end position="235"/>
    </location>
</feature>
<dbReference type="GeneID" id="25031830"/>
<dbReference type="PANTHER" id="PTHR19918:SF5">
    <property type="entry name" value="MEIOSIS-SPECIFIC APC_C ACTIVATOR PROTEIN AMA1"/>
    <property type="match status" value="1"/>
</dbReference>
<dbReference type="OrthoDB" id="10263272at2759"/>
<keyword evidence="2 4" id="KW-0853">WD repeat</keyword>
<dbReference type="HOGENOM" id="CLU_014831_3_3_1"/>
<dbReference type="SMART" id="SM00320">
    <property type="entry name" value="WD40"/>
    <property type="match status" value="5"/>
</dbReference>
<evidence type="ECO:0000313" key="7">
    <source>
        <dbReference type="Proteomes" id="UP000016088"/>
    </source>
</evidence>
<dbReference type="SUPFAM" id="SSF50978">
    <property type="entry name" value="WD40 repeat-like"/>
    <property type="match status" value="1"/>
</dbReference>
<dbReference type="InterPro" id="IPR015943">
    <property type="entry name" value="WD40/YVTN_repeat-like_dom_sf"/>
</dbReference>
<dbReference type="PROSITE" id="PS50082">
    <property type="entry name" value="WD_REPEATS_2"/>
    <property type="match status" value="2"/>
</dbReference>
<evidence type="ECO:0000259" key="5">
    <source>
        <dbReference type="Pfam" id="PF24807"/>
    </source>
</evidence>
<keyword evidence="7" id="KW-1185">Reference proteome</keyword>
<dbReference type="GO" id="GO:0031145">
    <property type="term" value="P:anaphase-promoting complex-dependent catabolic process"/>
    <property type="evidence" value="ECO:0007669"/>
    <property type="project" value="EnsemblFungi"/>
</dbReference>
<evidence type="ECO:0000313" key="6">
    <source>
        <dbReference type="EMBL" id="EPX73638.1"/>
    </source>
</evidence>
<reference evidence="6 7" key="1">
    <citation type="journal article" date="2011" name="Science">
        <title>Comparative functional genomics of the fission yeasts.</title>
        <authorList>
            <person name="Rhind N."/>
            <person name="Chen Z."/>
            <person name="Yassour M."/>
            <person name="Thompson D.A."/>
            <person name="Haas B.J."/>
            <person name="Habib N."/>
            <person name="Wapinski I."/>
            <person name="Roy S."/>
            <person name="Lin M.F."/>
            <person name="Heiman D.I."/>
            <person name="Young S.K."/>
            <person name="Furuya K."/>
            <person name="Guo Y."/>
            <person name="Pidoux A."/>
            <person name="Chen H.M."/>
            <person name="Robbertse B."/>
            <person name="Goldberg J.M."/>
            <person name="Aoki K."/>
            <person name="Bayne E.H."/>
            <person name="Berlin A.M."/>
            <person name="Desjardins C.A."/>
            <person name="Dobbs E."/>
            <person name="Dukaj L."/>
            <person name="Fan L."/>
            <person name="FitzGerald M.G."/>
            <person name="French C."/>
            <person name="Gujja S."/>
            <person name="Hansen K."/>
            <person name="Keifenheim D."/>
            <person name="Levin J.Z."/>
            <person name="Mosher R.A."/>
            <person name="Mueller C.A."/>
            <person name="Pfiffner J."/>
            <person name="Priest M."/>
            <person name="Russ C."/>
            <person name="Smialowska A."/>
            <person name="Swoboda P."/>
            <person name="Sykes S.M."/>
            <person name="Vaughn M."/>
            <person name="Vengrova S."/>
            <person name="Yoder R."/>
            <person name="Zeng Q."/>
            <person name="Allshire R."/>
            <person name="Baulcombe D."/>
            <person name="Birren B.W."/>
            <person name="Brown W."/>
            <person name="Ekwall K."/>
            <person name="Kellis M."/>
            <person name="Leatherwood J."/>
            <person name="Levin H."/>
            <person name="Margalit H."/>
            <person name="Martienssen R."/>
            <person name="Nieduszynski C.A."/>
            <person name="Spatafora J.W."/>
            <person name="Friedman N."/>
            <person name="Dalgaard J.Z."/>
            <person name="Baumann P."/>
            <person name="Niki H."/>
            <person name="Regev A."/>
            <person name="Nusbaum C."/>
        </authorList>
    </citation>
    <scope>NUCLEOTIDE SEQUENCE [LARGE SCALE GENOMIC DNA]</scope>
    <source>
        <strain evidence="7">yFS286</strain>
    </source>
</reference>
<evidence type="ECO:0000256" key="4">
    <source>
        <dbReference type="PROSITE-ProRule" id="PRU00221"/>
    </source>
</evidence>
<dbReference type="InterPro" id="IPR033010">
    <property type="entry name" value="Cdc20/Fizzy"/>
</dbReference>
<accession>S9Q1R6</accession>
<sequence>MENRKKQTLKSPGRLWRITKIRRNTTLNKTRVKTRKESKPKTSNQTNFSIRKCLDRFIPSHANPEAFRILDNSQHGRKYKHKEDVLPKMLNLNLNGILNYKFLHKRENRTPKLLNDFSARQLLQVPTTQDQLDHFQERSIRSLTQPYQGAIHESPIRILEAPGLLDDFYISPLAWSNHGELAVALRQHVYLWDESYGTTILEMRHTDYVVSSLAYSADGNYLAIARVNGSVEIWDRQYLTETHEYCFQHEGDISCMAWSPTSSTLLVGGSMGSIYVYHKTKSMMCRLYTIKHVHQEQVCGLEWNYDGTQFASGGNDNLVCVFDMDTLDAPKYFWSHSAAVKAVAFCPWQKSILAIGTGSNDQHIYFYDTFRGHLISKLFCGAQITSIIWSRRYKEFCFSLGYAYEGNIASVVVCRWPQLTRVFQVPFCSAEEFHQDLRTIMATHTHRKRSKNDWEEGEFIVVANTDQTVKFYKIWGSESQTVHNDQVLYQEGLFGSHILEMLEGVPENRLMKGLR</sequence>
<dbReference type="PANTHER" id="PTHR19918">
    <property type="entry name" value="CELL DIVISION CYCLE 20 CDC20 FIZZY -RELATED"/>
    <property type="match status" value="1"/>
</dbReference>
<organism evidence="6 7">
    <name type="scientific">Schizosaccharomyces octosporus (strain yFS286)</name>
    <name type="common">Fission yeast</name>
    <name type="synonym">Octosporomyces octosporus</name>
    <dbReference type="NCBI Taxonomy" id="483514"/>
    <lineage>
        <taxon>Eukaryota</taxon>
        <taxon>Fungi</taxon>
        <taxon>Dikarya</taxon>
        <taxon>Ascomycota</taxon>
        <taxon>Taphrinomycotina</taxon>
        <taxon>Schizosaccharomycetes</taxon>
        <taxon>Schizosaccharomycetales</taxon>
        <taxon>Schizosaccharomycetaceae</taxon>
        <taxon>Schizosaccharomyces</taxon>
    </lineage>
</organism>
<proteinExistence type="inferred from homology"/>
<dbReference type="InterPro" id="IPR001680">
    <property type="entry name" value="WD40_rpt"/>
</dbReference>
<dbReference type="GO" id="GO:1990757">
    <property type="term" value="F:ubiquitin ligase activator activity"/>
    <property type="evidence" value="ECO:0007669"/>
    <property type="project" value="TreeGrafter"/>
</dbReference>
<dbReference type="EMBL" id="KE503206">
    <property type="protein sequence ID" value="EPX73638.1"/>
    <property type="molecule type" value="Genomic_DNA"/>
</dbReference>
<dbReference type="InterPro" id="IPR056150">
    <property type="entry name" value="WD40_CDC20-Fz"/>
</dbReference>